<evidence type="ECO:0000256" key="6">
    <source>
        <dbReference type="ARBA" id="ARBA00012102"/>
    </source>
</evidence>
<organism evidence="17 18">
    <name type="scientific">Marinomonas algarum</name>
    <dbReference type="NCBI Taxonomy" id="2883105"/>
    <lineage>
        <taxon>Bacteria</taxon>
        <taxon>Pseudomonadati</taxon>
        <taxon>Pseudomonadota</taxon>
        <taxon>Gammaproteobacteria</taxon>
        <taxon>Oceanospirillales</taxon>
        <taxon>Oceanospirillaceae</taxon>
        <taxon>Marinomonas</taxon>
    </lineage>
</organism>
<keyword evidence="7 16" id="KW-0963">Cytoplasm</keyword>
<evidence type="ECO:0000256" key="9">
    <source>
        <dbReference type="ARBA" id="ARBA00022741"/>
    </source>
</evidence>
<comment type="cofactor">
    <cofactor evidence="2">
        <name>K(+)</name>
        <dbReference type="ChEBI" id="CHEBI:29103"/>
    </cofactor>
</comment>
<keyword evidence="12 16" id="KW-0630">Potassium</keyword>
<dbReference type="HAMAP" id="MF_01274">
    <property type="entry name" value="Pantothen_kinase_3"/>
    <property type="match status" value="1"/>
</dbReference>
<feature type="binding site" evidence="16">
    <location>
        <begin position="11"/>
        <end position="18"/>
    </location>
    <ligand>
        <name>ATP</name>
        <dbReference type="ChEBI" id="CHEBI:30616"/>
    </ligand>
</feature>
<dbReference type="Gene3D" id="3.30.420.40">
    <property type="match status" value="2"/>
</dbReference>
<sequence>MSDADNILIVDAGNTHIKLTAFKGDNVLWVKRCQDDSVVNSTMGGFVPQAIYLASVRSEVQSIALHTELQTLFPHVKSLRLMTQAMACGVHNAYVEPARLGVDRWLGVIGAHHCIQGGAVVVDAGTAIKVDVVNDAGVHLGGYIVPGLSMMESALLSNTARIRYDDTEVVSGHGLPDSTARAVTEGCYEMALGFLERVYRQYSDFTWVVTGGDGQSLLEHLGIPALCEPHLIAIGAKWMGNECMREGQ</sequence>
<evidence type="ECO:0000256" key="5">
    <source>
        <dbReference type="ARBA" id="ARBA00011738"/>
    </source>
</evidence>
<comment type="cofactor">
    <cofactor evidence="16">
        <name>NH4(+)</name>
        <dbReference type="ChEBI" id="CHEBI:28938"/>
    </cofactor>
    <cofactor evidence="16">
        <name>K(+)</name>
        <dbReference type="ChEBI" id="CHEBI:29103"/>
    </cofactor>
    <text evidence="16">A monovalent cation. Ammonium or potassium.</text>
</comment>
<dbReference type="PANTHER" id="PTHR34265">
    <property type="entry name" value="TYPE III PANTOTHENATE KINASE"/>
    <property type="match status" value="1"/>
</dbReference>
<evidence type="ECO:0000256" key="12">
    <source>
        <dbReference type="ARBA" id="ARBA00022958"/>
    </source>
</evidence>
<dbReference type="InterPro" id="IPR043129">
    <property type="entry name" value="ATPase_NBD"/>
</dbReference>
<keyword evidence="8 16" id="KW-0808">Transferase</keyword>
<dbReference type="EMBL" id="JAJATW010000012">
    <property type="protein sequence ID" value="MCB5162114.1"/>
    <property type="molecule type" value="Genomic_DNA"/>
</dbReference>
<keyword evidence="11 16" id="KW-0067">ATP-binding</keyword>
<keyword evidence="16" id="KW-0479">Metal-binding</keyword>
<name>A0A9X1IMC2_9GAMM</name>
<dbReference type="GO" id="GO:0005524">
    <property type="term" value="F:ATP binding"/>
    <property type="evidence" value="ECO:0007669"/>
    <property type="project" value="UniProtKB-UniRule"/>
</dbReference>
<evidence type="ECO:0000256" key="3">
    <source>
        <dbReference type="ARBA" id="ARBA00004496"/>
    </source>
</evidence>
<evidence type="ECO:0000256" key="14">
    <source>
        <dbReference type="ARBA" id="ARBA00038036"/>
    </source>
</evidence>
<proteinExistence type="inferred from homology"/>
<feature type="binding site" evidence="16">
    <location>
        <begin position="101"/>
        <end position="104"/>
    </location>
    <ligand>
        <name>substrate</name>
    </ligand>
</feature>
<dbReference type="PANTHER" id="PTHR34265:SF1">
    <property type="entry name" value="TYPE III PANTOTHENATE KINASE"/>
    <property type="match status" value="1"/>
</dbReference>
<evidence type="ECO:0000256" key="16">
    <source>
        <dbReference type="HAMAP-Rule" id="MF_01274"/>
    </source>
</evidence>
<feature type="binding site" evidence="16">
    <location>
        <position position="94"/>
    </location>
    <ligand>
        <name>substrate</name>
    </ligand>
</feature>
<gene>
    <name evidence="16" type="primary">coaX</name>
    <name evidence="17" type="ORF">LG368_09390</name>
</gene>
<evidence type="ECO:0000256" key="7">
    <source>
        <dbReference type="ARBA" id="ARBA00022490"/>
    </source>
</evidence>
<accession>A0A9X1IMC2</accession>
<dbReference type="EC" id="2.7.1.33" evidence="6 16"/>
<dbReference type="GO" id="GO:0005737">
    <property type="term" value="C:cytoplasm"/>
    <property type="evidence" value="ECO:0007669"/>
    <property type="project" value="UniProtKB-SubCell"/>
</dbReference>
<dbReference type="AlphaFoldDB" id="A0A9X1IMC2"/>
<dbReference type="RefSeq" id="WP_226754466.1">
    <property type="nucleotide sequence ID" value="NZ_JAJATW010000012.1"/>
</dbReference>
<evidence type="ECO:0000256" key="15">
    <source>
        <dbReference type="ARBA" id="ARBA00040883"/>
    </source>
</evidence>
<feature type="active site" description="Proton acceptor" evidence="16">
    <location>
        <position position="103"/>
    </location>
</feature>
<dbReference type="GO" id="GO:0046872">
    <property type="term" value="F:metal ion binding"/>
    <property type="evidence" value="ECO:0007669"/>
    <property type="project" value="UniProtKB-KW"/>
</dbReference>
<dbReference type="GO" id="GO:0015937">
    <property type="term" value="P:coenzyme A biosynthetic process"/>
    <property type="evidence" value="ECO:0007669"/>
    <property type="project" value="UniProtKB-UniRule"/>
</dbReference>
<evidence type="ECO:0000256" key="10">
    <source>
        <dbReference type="ARBA" id="ARBA00022777"/>
    </source>
</evidence>
<dbReference type="SUPFAM" id="SSF53067">
    <property type="entry name" value="Actin-like ATPase domain"/>
    <property type="match status" value="2"/>
</dbReference>
<feature type="binding site" evidence="16">
    <location>
        <position position="179"/>
    </location>
    <ligand>
        <name>substrate</name>
    </ligand>
</feature>
<comment type="caution">
    <text evidence="17">The sequence shown here is derived from an EMBL/GenBank/DDBJ whole genome shotgun (WGS) entry which is preliminary data.</text>
</comment>
<evidence type="ECO:0000256" key="4">
    <source>
        <dbReference type="ARBA" id="ARBA00005225"/>
    </source>
</evidence>
<reference evidence="17" key="1">
    <citation type="submission" date="2021-10" db="EMBL/GenBank/DDBJ databases">
        <title>Marinomonas pontica sp. nov., isolated from the Black Sea.</title>
        <authorList>
            <person name="Zhao L.-H."/>
            <person name="Xue J.-H."/>
        </authorList>
    </citation>
    <scope>NUCLEOTIDE SEQUENCE</scope>
    <source>
        <strain evidence="17">E8</strain>
    </source>
</reference>
<evidence type="ECO:0000256" key="8">
    <source>
        <dbReference type="ARBA" id="ARBA00022679"/>
    </source>
</evidence>
<feature type="binding site" evidence="16">
    <location>
        <position position="126"/>
    </location>
    <ligand>
        <name>ATP</name>
        <dbReference type="ChEBI" id="CHEBI:30616"/>
    </ligand>
</feature>
<dbReference type="NCBIfam" id="TIGR00671">
    <property type="entry name" value="baf"/>
    <property type="match status" value="1"/>
</dbReference>
<keyword evidence="9 16" id="KW-0547">Nucleotide-binding</keyword>
<dbReference type="InterPro" id="IPR004619">
    <property type="entry name" value="Type_III_PanK"/>
</dbReference>
<feature type="binding site" evidence="16">
    <location>
        <position position="123"/>
    </location>
    <ligand>
        <name>K(+)</name>
        <dbReference type="ChEBI" id="CHEBI:29103"/>
    </ligand>
</feature>
<dbReference type="Proteomes" id="UP001139095">
    <property type="component" value="Unassembled WGS sequence"/>
</dbReference>
<comment type="subcellular location">
    <subcellularLocation>
        <location evidence="3 16">Cytoplasm</location>
    </subcellularLocation>
</comment>
<comment type="subunit">
    <text evidence="5 16">Homodimer.</text>
</comment>
<keyword evidence="13 16" id="KW-0173">Coenzyme A biosynthesis</keyword>
<comment type="catalytic activity">
    <reaction evidence="1 16">
        <text>(R)-pantothenate + ATP = (R)-4'-phosphopantothenate + ADP + H(+)</text>
        <dbReference type="Rhea" id="RHEA:16373"/>
        <dbReference type="ChEBI" id="CHEBI:10986"/>
        <dbReference type="ChEBI" id="CHEBI:15378"/>
        <dbReference type="ChEBI" id="CHEBI:29032"/>
        <dbReference type="ChEBI" id="CHEBI:30616"/>
        <dbReference type="ChEBI" id="CHEBI:456216"/>
        <dbReference type="EC" id="2.7.1.33"/>
    </reaction>
</comment>
<comment type="pathway">
    <text evidence="4 16">Cofactor biosynthesis; coenzyme A biosynthesis; CoA from (R)-pantothenate: step 1/5.</text>
</comment>
<comment type="function">
    <text evidence="16">Catalyzes the phosphorylation of pantothenate (Pan), the first step in CoA biosynthesis.</text>
</comment>
<evidence type="ECO:0000256" key="13">
    <source>
        <dbReference type="ARBA" id="ARBA00022993"/>
    </source>
</evidence>
<keyword evidence="18" id="KW-1185">Reference proteome</keyword>
<evidence type="ECO:0000313" key="17">
    <source>
        <dbReference type="EMBL" id="MCB5162114.1"/>
    </source>
</evidence>
<evidence type="ECO:0000256" key="1">
    <source>
        <dbReference type="ARBA" id="ARBA00001206"/>
    </source>
</evidence>
<dbReference type="Pfam" id="PF03309">
    <property type="entry name" value="Pan_kinase"/>
    <property type="match status" value="1"/>
</dbReference>
<comment type="similarity">
    <text evidence="14 16">Belongs to the type III pantothenate kinase family.</text>
</comment>
<evidence type="ECO:0000313" key="18">
    <source>
        <dbReference type="Proteomes" id="UP001139095"/>
    </source>
</evidence>
<evidence type="ECO:0000256" key="11">
    <source>
        <dbReference type="ARBA" id="ARBA00022840"/>
    </source>
</evidence>
<keyword evidence="10 16" id="KW-0418">Kinase</keyword>
<dbReference type="CDD" id="cd24015">
    <property type="entry name" value="ASKHA_NBD_PanK-III"/>
    <property type="match status" value="1"/>
</dbReference>
<dbReference type="GO" id="GO:0004594">
    <property type="term" value="F:pantothenate kinase activity"/>
    <property type="evidence" value="ECO:0007669"/>
    <property type="project" value="UniProtKB-UniRule"/>
</dbReference>
<protein>
    <recommendedName>
        <fullName evidence="15 16">Type III pantothenate kinase</fullName>
        <ecNumber evidence="6 16">2.7.1.33</ecNumber>
    </recommendedName>
    <alternativeName>
        <fullName evidence="16">PanK-III</fullName>
    </alternativeName>
    <alternativeName>
        <fullName evidence="16">Pantothenic acid kinase</fullName>
    </alternativeName>
</protein>
<evidence type="ECO:0000256" key="2">
    <source>
        <dbReference type="ARBA" id="ARBA00001958"/>
    </source>
</evidence>